<keyword evidence="2 4" id="KW-0378">Hydrolase</keyword>
<evidence type="ECO:0000259" key="3">
    <source>
        <dbReference type="Pfam" id="PF01979"/>
    </source>
</evidence>
<dbReference type="GO" id="GO:0050228">
    <property type="term" value="F:pterin deaminase activity"/>
    <property type="evidence" value="ECO:0007669"/>
    <property type="project" value="UniProtKB-EC"/>
</dbReference>
<dbReference type="SUPFAM" id="SSF51556">
    <property type="entry name" value="Metallo-dependent hydrolases"/>
    <property type="match status" value="1"/>
</dbReference>
<comment type="similarity">
    <text evidence="1">Belongs to the metallo-dependent hydrolases superfamily. ATZ/TRZ family.</text>
</comment>
<dbReference type="Proteomes" id="UP000332594">
    <property type="component" value="Unassembled WGS sequence"/>
</dbReference>
<evidence type="ECO:0000256" key="1">
    <source>
        <dbReference type="ARBA" id="ARBA00006745"/>
    </source>
</evidence>
<sequence length="475" mass="51606">MSSQSLLIKNAHAILTGLAGSAARHAGTDIRVRDGVIEAIGSLTALADERLLDARDCVVYPAWVNTHHHLFQSLLKGEPQGLNKSLTAWLSATPYRFRATFDEPTFRLAVRIGLTELLRSGCATVADHNYLYWPDMPFDTSEILFDEGKALGMRIVLCRGGATQGRTIEQDLPQALRPESFDHYMADMERLVSRYHCPEPTSLRRVVMAPTTLLHSAPGPQLREMAKLARNLGIRLHSHLSETVDYLDAARAKFNMTPVQFCAEHDWLGDDVWFAHLVKLLPQEIAMLGQTRTGIAHCPQSNGRLGSGIADLLALEQAGVPISLGVDGAASNEAADMQSEAHAAWLLQRARKGMQAKPRYDGGSFEGGGDAATIEDVVRWGSAGGAQILGLQKSGTVQVGMLADIAIYRLDDPRYFGLHDMAIGPVACGGRASLRALMINGRVIVENDAIPGLDLDAMRHQAISAVRTLQQRAVG</sequence>
<dbReference type="Gene3D" id="3.20.20.140">
    <property type="entry name" value="Metal-dependent hydrolases"/>
    <property type="match status" value="1"/>
</dbReference>
<dbReference type="InterPro" id="IPR006680">
    <property type="entry name" value="Amidohydro-rel"/>
</dbReference>
<dbReference type="InterPro" id="IPR050287">
    <property type="entry name" value="MTA/SAH_deaminase"/>
</dbReference>
<gene>
    <name evidence="4" type="ORF">NCTC13038_03770</name>
</gene>
<dbReference type="InterPro" id="IPR011059">
    <property type="entry name" value="Metal-dep_hydrolase_composite"/>
</dbReference>
<dbReference type="EC" id="3.5.4.11" evidence="4"/>
<dbReference type="Pfam" id="PF01979">
    <property type="entry name" value="Amidohydro_1"/>
    <property type="match status" value="1"/>
</dbReference>
<dbReference type="Gene3D" id="2.30.40.10">
    <property type="entry name" value="Urease, subunit C, domain 1"/>
    <property type="match status" value="2"/>
</dbReference>
<accession>A0A485BWL9</accession>
<dbReference type="CDD" id="cd01298">
    <property type="entry name" value="ATZ_TRZ_like"/>
    <property type="match status" value="1"/>
</dbReference>
<feature type="domain" description="Amidohydrolase-related" evidence="3">
    <location>
        <begin position="58"/>
        <end position="420"/>
    </location>
</feature>
<dbReference type="SUPFAM" id="SSF51338">
    <property type="entry name" value="Composite domain of metallo-dependent hydrolases"/>
    <property type="match status" value="1"/>
</dbReference>
<protein>
    <submittedName>
        <fullName evidence="4">Isoxanthopterin deaminase</fullName>
        <ecNumber evidence="4">3.5.4.11</ecNumber>
    </submittedName>
</protein>
<dbReference type="NCBIfam" id="NF009059">
    <property type="entry name" value="PRK12393.1"/>
    <property type="match status" value="1"/>
</dbReference>
<dbReference type="RefSeq" id="WP_041146326.1">
    <property type="nucleotide sequence ID" value="NZ_BJNO01000003.1"/>
</dbReference>
<dbReference type="AlphaFoldDB" id="A0A485BWL9"/>
<reference evidence="4 5" key="1">
    <citation type="submission" date="2019-03" db="EMBL/GenBank/DDBJ databases">
        <authorList>
            <consortium name="Pathogen Informatics"/>
        </authorList>
    </citation>
    <scope>NUCLEOTIDE SEQUENCE [LARGE SCALE GENOMIC DNA]</scope>
    <source>
        <strain evidence="4 5">NCTC13038</strain>
    </source>
</reference>
<dbReference type="PANTHER" id="PTHR43794:SF11">
    <property type="entry name" value="AMIDOHYDROLASE-RELATED DOMAIN-CONTAINING PROTEIN"/>
    <property type="match status" value="1"/>
</dbReference>
<proteinExistence type="inferred from homology"/>
<dbReference type="PANTHER" id="PTHR43794">
    <property type="entry name" value="AMINOHYDROLASE SSNA-RELATED"/>
    <property type="match status" value="1"/>
</dbReference>
<dbReference type="InterPro" id="IPR032466">
    <property type="entry name" value="Metal_Hydrolase"/>
</dbReference>
<evidence type="ECO:0000313" key="4">
    <source>
        <dbReference type="EMBL" id="VFS77700.1"/>
    </source>
</evidence>
<name>A0A485BWL9_RAOTE</name>
<dbReference type="EMBL" id="CAADJG010000002">
    <property type="protein sequence ID" value="VFS77700.1"/>
    <property type="molecule type" value="Genomic_DNA"/>
</dbReference>
<organism evidence="4 5">
    <name type="scientific">Raoultella terrigena</name>
    <name type="common">Klebsiella terrigena</name>
    <dbReference type="NCBI Taxonomy" id="577"/>
    <lineage>
        <taxon>Bacteria</taxon>
        <taxon>Pseudomonadati</taxon>
        <taxon>Pseudomonadota</taxon>
        <taxon>Gammaproteobacteria</taxon>
        <taxon>Enterobacterales</taxon>
        <taxon>Enterobacteriaceae</taxon>
        <taxon>Klebsiella/Raoultella group</taxon>
        <taxon>Raoultella</taxon>
    </lineage>
</organism>
<evidence type="ECO:0000256" key="2">
    <source>
        <dbReference type="ARBA" id="ARBA00022801"/>
    </source>
</evidence>
<evidence type="ECO:0000313" key="5">
    <source>
        <dbReference type="Proteomes" id="UP000332594"/>
    </source>
</evidence>